<name>T0Z7L9_9ZZZZ</name>
<reference evidence="1" key="2">
    <citation type="journal article" date="2014" name="ISME J.">
        <title>Microbial stratification in low pH oxic and suboxic macroscopic growths along an acid mine drainage.</title>
        <authorList>
            <person name="Mendez-Garcia C."/>
            <person name="Mesa V."/>
            <person name="Sprenger R.R."/>
            <person name="Richter M."/>
            <person name="Diez M.S."/>
            <person name="Solano J."/>
            <person name="Bargiela R."/>
            <person name="Golyshina O.V."/>
            <person name="Manteca A."/>
            <person name="Ramos J.L."/>
            <person name="Gallego J.R."/>
            <person name="Llorente I."/>
            <person name="Martins Dos Santos V.A."/>
            <person name="Jensen O.N."/>
            <person name="Pelaez A.I."/>
            <person name="Sanchez J."/>
            <person name="Ferrer M."/>
        </authorList>
    </citation>
    <scope>NUCLEOTIDE SEQUENCE</scope>
</reference>
<proteinExistence type="predicted"/>
<dbReference type="GO" id="GO:0004805">
    <property type="term" value="F:trehalose-phosphatase activity"/>
    <property type="evidence" value="ECO:0007669"/>
    <property type="project" value="TreeGrafter"/>
</dbReference>
<dbReference type="PANTHER" id="PTHR10788">
    <property type="entry name" value="TREHALOSE-6-PHOSPHATE SYNTHASE"/>
    <property type="match status" value="1"/>
</dbReference>
<comment type="caution">
    <text evidence="1">The sequence shown here is derived from an EMBL/GenBank/DDBJ whole genome shotgun (WGS) entry which is preliminary data.</text>
</comment>
<dbReference type="PANTHER" id="PTHR10788:SF106">
    <property type="entry name" value="BCDNA.GH08860"/>
    <property type="match status" value="1"/>
</dbReference>
<dbReference type="GO" id="GO:0003825">
    <property type="term" value="F:alpha,alpha-trehalose-phosphate synthase (UDP-forming) activity"/>
    <property type="evidence" value="ECO:0007669"/>
    <property type="project" value="TreeGrafter"/>
</dbReference>
<organism evidence="1">
    <name type="scientific">mine drainage metagenome</name>
    <dbReference type="NCBI Taxonomy" id="410659"/>
    <lineage>
        <taxon>unclassified sequences</taxon>
        <taxon>metagenomes</taxon>
        <taxon>ecological metagenomes</taxon>
    </lineage>
</organism>
<sequence>MERIVFLVLTYPSRQNLPEYLAYASEVETTVDYLNDKWATKSWTPVVLDLSDDYYKSLAALSLYDLLMVNPVRDGLNLVAKEGPLVNERNGSLMLSREAGTFDELGQAAITINPYDIGETAAAAHESLLLDDQERASRSAKLVELASTRTPEDWLNDQLSQALV</sequence>
<dbReference type="InterPro" id="IPR001830">
    <property type="entry name" value="Glyco_trans_20"/>
</dbReference>
<accession>T0Z7L9</accession>
<dbReference type="AlphaFoldDB" id="T0Z7L9"/>
<dbReference type="Pfam" id="PF00982">
    <property type="entry name" value="Glyco_transf_20"/>
    <property type="match status" value="1"/>
</dbReference>
<reference evidence="1" key="1">
    <citation type="submission" date="2013-08" db="EMBL/GenBank/DDBJ databases">
        <authorList>
            <person name="Mendez C."/>
            <person name="Richter M."/>
            <person name="Ferrer M."/>
            <person name="Sanchez J."/>
        </authorList>
    </citation>
    <scope>NUCLEOTIDE SEQUENCE</scope>
</reference>
<evidence type="ECO:0000313" key="1">
    <source>
        <dbReference type="EMBL" id="EQD44006.1"/>
    </source>
</evidence>
<dbReference type="GO" id="GO:0005992">
    <property type="term" value="P:trehalose biosynthetic process"/>
    <property type="evidence" value="ECO:0007669"/>
    <property type="project" value="InterPro"/>
</dbReference>
<dbReference type="GO" id="GO:0005829">
    <property type="term" value="C:cytosol"/>
    <property type="evidence" value="ECO:0007669"/>
    <property type="project" value="TreeGrafter"/>
</dbReference>
<gene>
    <name evidence="1" type="ORF">B1A_15269</name>
</gene>
<dbReference type="EMBL" id="AUZX01011203">
    <property type="protein sequence ID" value="EQD44006.1"/>
    <property type="molecule type" value="Genomic_DNA"/>
</dbReference>
<dbReference type="SUPFAM" id="SSF53756">
    <property type="entry name" value="UDP-Glycosyltransferase/glycogen phosphorylase"/>
    <property type="match status" value="1"/>
</dbReference>
<protein>
    <submittedName>
        <fullName evidence="1">Alpha,alpha-trehalose-phosphate synthase (UDP-forming)</fullName>
    </submittedName>
</protein>
<dbReference type="Gene3D" id="3.40.50.2000">
    <property type="entry name" value="Glycogen Phosphorylase B"/>
    <property type="match status" value="1"/>
</dbReference>